<evidence type="ECO:0000313" key="1">
    <source>
        <dbReference type="EMBL" id="KAG2234686.1"/>
    </source>
</evidence>
<dbReference type="EMBL" id="JAEPRE010000048">
    <property type="protein sequence ID" value="KAG2234686.1"/>
    <property type="molecule type" value="Genomic_DNA"/>
</dbReference>
<evidence type="ECO:0000313" key="2">
    <source>
        <dbReference type="Proteomes" id="UP000613177"/>
    </source>
</evidence>
<sequence length="205" mass="23463">MNENVKFINSNASTFIDSSYSSKRAREDSQTIENKRATLLENDDIFLDGLNVSVFTFLKRITSNSLSNFNRFNDKENYFTTITMNNVCDLTDDTPGSQLSHLTFEQKDQLKKSLSHTKRSSAKYDDNIKKCFSNIKSNDIGSLFGKVNALTLKSKLEQLSEFDYILGDTESVECRFKFRMDIRLLCDPFKKSYDHGAGEFGRSIT</sequence>
<comment type="caution">
    <text evidence="1">The sequence shown here is derived from an EMBL/GenBank/DDBJ whole genome shotgun (WGS) entry which is preliminary data.</text>
</comment>
<protein>
    <submittedName>
        <fullName evidence="1">Uncharacterized protein</fullName>
    </submittedName>
</protein>
<proteinExistence type="predicted"/>
<gene>
    <name evidence="1" type="ORF">INT48_005838</name>
</gene>
<name>A0A8H7ST92_9FUNG</name>
<dbReference type="Proteomes" id="UP000613177">
    <property type="component" value="Unassembled WGS sequence"/>
</dbReference>
<keyword evidence="2" id="KW-1185">Reference proteome</keyword>
<dbReference type="AlphaFoldDB" id="A0A8H7ST92"/>
<reference evidence="1" key="1">
    <citation type="submission" date="2021-01" db="EMBL/GenBank/DDBJ databases">
        <title>Metabolic potential, ecology and presence of endohyphal bacteria is reflected in genomic diversity of Mucoromycotina.</title>
        <authorList>
            <person name="Muszewska A."/>
            <person name="Okrasinska A."/>
            <person name="Steczkiewicz K."/>
            <person name="Drgas O."/>
            <person name="Orlowska M."/>
            <person name="Perlinska-Lenart U."/>
            <person name="Aleksandrzak-Piekarczyk T."/>
            <person name="Szatraj K."/>
            <person name="Zielenkiewicz U."/>
            <person name="Pilsyk S."/>
            <person name="Malc E."/>
            <person name="Mieczkowski P."/>
            <person name="Kruszewska J.S."/>
            <person name="Biernat P."/>
            <person name="Pawlowska J."/>
        </authorList>
    </citation>
    <scope>NUCLEOTIDE SEQUENCE</scope>
    <source>
        <strain evidence="1">WA0000018081</strain>
    </source>
</reference>
<accession>A0A8H7ST92</accession>
<organism evidence="1 2">
    <name type="scientific">Thamnidium elegans</name>
    <dbReference type="NCBI Taxonomy" id="101142"/>
    <lineage>
        <taxon>Eukaryota</taxon>
        <taxon>Fungi</taxon>
        <taxon>Fungi incertae sedis</taxon>
        <taxon>Mucoromycota</taxon>
        <taxon>Mucoromycotina</taxon>
        <taxon>Mucoromycetes</taxon>
        <taxon>Mucorales</taxon>
        <taxon>Mucorineae</taxon>
        <taxon>Mucoraceae</taxon>
        <taxon>Thamnidium</taxon>
    </lineage>
</organism>